<evidence type="ECO:0000313" key="2">
    <source>
        <dbReference type="EMBL" id="CDO52802.1"/>
    </source>
</evidence>
<accession>A0A0J9X6H1</accession>
<feature type="compositionally biased region" description="Basic and acidic residues" evidence="1">
    <location>
        <begin position="9"/>
        <end position="19"/>
    </location>
</feature>
<proteinExistence type="predicted"/>
<reference evidence="2" key="1">
    <citation type="submission" date="2014-03" db="EMBL/GenBank/DDBJ databases">
        <authorList>
            <person name="Casaregola S."/>
        </authorList>
    </citation>
    <scope>NUCLEOTIDE SEQUENCE [LARGE SCALE GENOMIC DNA]</scope>
    <source>
        <strain evidence="2">CLIB 918</strain>
    </source>
</reference>
<protein>
    <submittedName>
        <fullName evidence="2">Uncharacterized protein</fullName>
    </submittedName>
</protein>
<feature type="region of interest" description="Disordered" evidence="1">
    <location>
        <begin position="1"/>
        <end position="38"/>
    </location>
</feature>
<dbReference type="EMBL" id="CCBN010000003">
    <property type="protein sequence ID" value="CDO52802.1"/>
    <property type="molecule type" value="Genomic_DNA"/>
</dbReference>
<dbReference type="AlphaFoldDB" id="A0A0J9X6H1"/>
<gene>
    <name evidence="2" type="ORF">BN980_GECA03s08007g</name>
</gene>
<organism evidence="2 3">
    <name type="scientific">Geotrichum candidum</name>
    <name type="common">Oospora lactis</name>
    <name type="synonym">Dipodascus geotrichum</name>
    <dbReference type="NCBI Taxonomy" id="1173061"/>
    <lineage>
        <taxon>Eukaryota</taxon>
        <taxon>Fungi</taxon>
        <taxon>Dikarya</taxon>
        <taxon>Ascomycota</taxon>
        <taxon>Saccharomycotina</taxon>
        <taxon>Dipodascomycetes</taxon>
        <taxon>Dipodascales</taxon>
        <taxon>Dipodascaceae</taxon>
        <taxon>Geotrichum</taxon>
    </lineage>
</organism>
<sequence length="170" mass="18608">MCSNSNQESEERTVEELEGKPFFGNDHPGPKSLKYHLPSTSNIAPNPPSYLSDISEHSLNRPNNKSPVTIFSNSPAIQSLSLENHRLLLLIASTNLGTALTNPSVYVILKSTSGALNHLKYLSVENSKAGLKLIRSHLSQPQTSVLRESRSARVIISPAAPQDLLQPKFQ</sequence>
<evidence type="ECO:0000256" key="1">
    <source>
        <dbReference type="SAM" id="MobiDB-lite"/>
    </source>
</evidence>
<name>A0A0J9X6H1_GEOCN</name>
<keyword evidence="3" id="KW-1185">Reference proteome</keyword>
<evidence type="ECO:0000313" key="3">
    <source>
        <dbReference type="Proteomes" id="UP000242525"/>
    </source>
</evidence>
<dbReference type="Proteomes" id="UP000242525">
    <property type="component" value="Unassembled WGS sequence"/>
</dbReference>
<comment type="caution">
    <text evidence="2">The sequence shown here is derived from an EMBL/GenBank/DDBJ whole genome shotgun (WGS) entry which is preliminary data.</text>
</comment>